<feature type="compositionally biased region" description="Low complexity" evidence="1">
    <location>
        <begin position="157"/>
        <end position="176"/>
    </location>
</feature>
<protein>
    <recommendedName>
        <fullName evidence="2">FHA domain-containing protein</fullName>
    </recommendedName>
</protein>
<evidence type="ECO:0000313" key="3">
    <source>
        <dbReference type="EMBL" id="CAH0990150.1"/>
    </source>
</evidence>
<sequence length="524" mass="56833">MDLVLTVISGPSAANMEDHTKTFSQAGGSFGRSPDNDWMLPDIDRVVSSTHAKIQQQGDKFLLVDLSTNGTFINGSEQALGANNKHTLSHGDTICAGDFELSVAFAENSPALANGLESVDFLDQSDKTQFNPGALAQESDSDAFDDWLSPQQASAADIPQQPISNSSSASSNDWGSSGAMVDDALFQMPVGSSDPMAPIATNDILASSPSAFDQPASTGNDDWWTSEPDNSDPLAQAIEVPDTQLNAPSTADWPAQNTTPEFQAPPTIQPQIPVQAIQQQAPVQALTVTPQPTQTPDLFSPAPASITNDATHTPGQFSSPPTASSNNTDIARDLGLQSLSDEQLEQLSPELALIVKETLNRLIDLLRARSSIKNELRVDRTMIENNNNNPLKFSVAAEDALAVMFSAQAQSFMPPHLAVADGFNDISDHQVAVMSGMKAAYEFMLEQFSPERIKNLHRQKRGGILSSKDAQNWQGFEHHYRQLQQDKEQTYNTIFGETFANAYEQQLADLKATRSITQHQHIRN</sequence>
<feature type="region of interest" description="Disordered" evidence="1">
    <location>
        <begin position="300"/>
        <end position="329"/>
    </location>
</feature>
<evidence type="ECO:0000259" key="2">
    <source>
        <dbReference type="PROSITE" id="PS50006"/>
    </source>
</evidence>
<comment type="caution">
    <text evidence="3">The sequence shown here is derived from an EMBL/GenBank/DDBJ whole genome shotgun (WGS) entry which is preliminary data.</text>
</comment>
<feature type="region of interest" description="Disordered" evidence="1">
    <location>
        <begin position="152"/>
        <end position="176"/>
    </location>
</feature>
<gene>
    <name evidence="3" type="ORF">SIN8267_00235</name>
</gene>
<keyword evidence="4" id="KW-1185">Reference proteome</keyword>
<evidence type="ECO:0000256" key="1">
    <source>
        <dbReference type="SAM" id="MobiDB-lite"/>
    </source>
</evidence>
<proteinExistence type="predicted"/>
<dbReference type="Gene3D" id="2.60.200.20">
    <property type="match status" value="1"/>
</dbReference>
<dbReference type="RefSeq" id="WP_237442840.1">
    <property type="nucleotide sequence ID" value="NZ_CAKLPX010000001.1"/>
</dbReference>
<dbReference type="SUPFAM" id="SSF49879">
    <property type="entry name" value="SMAD/FHA domain"/>
    <property type="match status" value="1"/>
</dbReference>
<dbReference type="Proteomes" id="UP000838100">
    <property type="component" value="Unassembled WGS sequence"/>
</dbReference>
<feature type="compositionally biased region" description="Polar residues" evidence="1">
    <location>
        <begin position="243"/>
        <end position="261"/>
    </location>
</feature>
<feature type="compositionally biased region" description="Polar residues" evidence="1">
    <location>
        <begin position="207"/>
        <end position="220"/>
    </location>
</feature>
<organism evidence="3 4">
    <name type="scientific">Sinobacterium norvegicum</name>
    <dbReference type="NCBI Taxonomy" id="1641715"/>
    <lineage>
        <taxon>Bacteria</taxon>
        <taxon>Pseudomonadati</taxon>
        <taxon>Pseudomonadota</taxon>
        <taxon>Gammaproteobacteria</taxon>
        <taxon>Cellvibrionales</taxon>
        <taxon>Spongiibacteraceae</taxon>
        <taxon>Sinobacterium</taxon>
    </lineage>
</organism>
<feature type="compositionally biased region" description="Polar residues" evidence="1">
    <location>
        <begin position="305"/>
        <end position="329"/>
    </location>
</feature>
<accession>A0ABM9AAD1</accession>
<dbReference type="Pfam" id="PF00498">
    <property type="entry name" value="FHA"/>
    <property type="match status" value="1"/>
</dbReference>
<dbReference type="InterPro" id="IPR008984">
    <property type="entry name" value="SMAD_FHA_dom_sf"/>
</dbReference>
<dbReference type="CDD" id="cd00060">
    <property type="entry name" value="FHA"/>
    <property type="match status" value="1"/>
</dbReference>
<name>A0ABM9AAD1_9GAMM</name>
<feature type="region of interest" description="Disordered" evidence="1">
    <location>
        <begin position="207"/>
        <end position="266"/>
    </location>
</feature>
<dbReference type="NCBIfam" id="TIGR03354">
    <property type="entry name" value="VI_FHA"/>
    <property type="match status" value="1"/>
</dbReference>
<dbReference type="SMART" id="SM00240">
    <property type="entry name" value="FHA"/>
    <property type="match status" value="1"/>
</dbReference>
<feature type="domain" description="FHA" evidence="2">
    <location>
        <begin position="28"/>
        <end position="78"/>
    </location>
</feature>
<evidence type="ECO:0000313" key="4">
    <source>
        <dbReference type="Proteomes" id="UP000838100"/>
    </source>
</evidence>
<dbReference type="EMBL" id="CAKLPX010000001">
    <property type="protein sequence ID" value="CAH0990150.1"/>
    <property type="molecule type" value="Genomic_DNA"/>
</dbReference>
<dbReference type="Pfam" id="PF20232">
    <property type="entry name" value="T6SS_FHA_C"/>
    <property type="match status" value="1"/>
</dbReference>
<dbReference type="InterPro" id="IPR017735">
    <property type="entry name" value="T6SS_FHA"/>
</dbReference>
<dbReference type="PROSITE" id="PS50006">
    <property type="entry name" value="FHA_DOMAIN"/>
    <property type="match status" value="1"/>
</dbReference>
<dbReference type="InterPro" id="IPR046883">
    <property type="entry name" value="T6SS_FHA_C"/>
</dbReference>
<dbReference type="InterPro" id="IPR000253">
    <property type="entry name" value="FHA_dom"/>
</dbReference>
<reference evidence="3" key="1">
    <citation type="submission" date="2021-12" db="EMBL/GenBank/DDBJ databases">
        <authorList>
            <person name="Rodrigo-Torres L."/>
            <person name="Arahal R. D."/>
            <person name="Lucena T."/>
        </authorList>
    </citation>
    <scope>NUCLEOTIDE SEQUENCE</scope>
    <source>
        <strain evidence="3">CECT 8267</strain>
    </source>
</reference>